<dbReference type="AlphaFoldDB" id="A0A1X7ISK0"/>
<dbReference type="EMBL" id="FXAY01000001">
    <property type="protein sequence ID" value="SMG18165.1"/>
    <property type="molecule type" value="Genomic_DNA"/>
</dbReference>
<feature type="transmembrane region" description="Helical" evidence="5">
    <location>
        <begin position="86"/>
        <end position="105"/>
    </location>
</feature>
<evidence type="ECO:0000256" key="3">
    <source>
        <dbReference type="ARBA" id="ARBA00022989"/>
    </source>
</evidence>
<dbReference type="InterPro" id="IPR011701">
    <property type="entry name" value="MFS"/>
</dbReference>
<dbReference type="GO" id="GO:0022857">
    <property type="term" value="F:transmembrane transporter activity"/>
    <property type="evidence" value="ECO:0007669"/>
    <property type="project" value="InterPro"/>
</dbReference>
<accession>A0A1X7ISK0</accession>
<reference evidence="8" key="1">
    <citation type="submission" date="2017-04" db="EMBL/GenBank/DDBJ databases">
        <authorList>
            <person name="Varghese N."/>
            <person name="Submissions S."/>
        </authorList>
    </citation>
    <scope>NUCLEOTIDE SEQUENCE [LARGE SCALE GENOMIC DNA]</scope>
    <source>
        <strain evidence="8">VKM Ac-2510</strain>
    </source>
</reference>
<feature type="transmembrane region" description="Helical" evidence="5">
    <location>
        <begin position="20"/>
        <end position="47"/>
    </location>
</feature>
<dbReference type="Gene3D" id="1.20.1250.20">
    <property type="entry name" value="MFS general substrate transporter like domains"/>
    <property type="match status" value="1"/>
</dbReference>
<feature type="transmembrane region" description="Helical" evidence="5">
    <location>
        <begin position="333"/>
        <end position="353"/>
    </location>
</feature>
<feature type="transmembrane region" description="Helical" evidence="5">
    <location>
        <begin position="430"/>
        <end position="450"/>
    </location>
</feature>
<keyword evidence="4 5" id="KW-0472">Membrane</keyword>
<evidence type="ECO:0000256" key="2">
    <source>
        <dbReference type="ARBA" id="ARBA00022692"/>
    </source>
</evidence>
<sequence length="459" mass="47180">MTRPEAAARPQGILDKPYRLVSIGACALIVIAAFEQLAVTTIMPAIARDLDGLALYALAFAGPLASGVIGMVLAGDWSDRRGPVKALYASVALFALGLVIAGTAPTMPIFLAGRLVQGLGGGALTVALYVIVAKIYPPRLQPKIFGAFAAAWVVPALVGPFIAGVVGQYLGWRWVFLGVVVLVLPAMAMVLPAMRSMAPHDRLEPDGRSSTARALWAVLLAIAILGLNIAADLDGVARWVLATGGLAVALVALRPLLPAASLRLRRGLPSVIAMRGLLAGAFMSAEVYLPYVLTERFGLTAALAGLALSFSGVAWGSSSLAQGRLGDRVSHRTAIRIGILGATAAIGVVLLVTALELPAWVIIGGWFLGGAGMGFAYPRITVLTFDYSTPAEQGFNSSALAIADSGGSAIALALGAVAFSVAGAPGSQPSFVATFAFSLVAGILALIVSARVSQRPRRA</sequence>
<proteinExistence type="predicted"/>
<evidence type="ECO:0000313" key="7">
    <source>
        <dbReference type="EMBL" id="SMG18165.1"/>
    </source>
</evidence>
<feature type="transmembrane region" description="Helical" evidence="5">
    <location>
        <begin position="53"/>
        <end position="74"/>
    </location>
</feature>
<dbReference type="Gene3D" id="1.20.1720.10">
    <property type="entry name" value="Multidrug resistance protein D"/>
    <property type="match status" value="1"/>
</dbReference>
<evidence type="ECO:0000256" key="5">
    <source>
        <dbReference type="SAM" id="Phobius"/>
    </source>
</evidence>
<evidence type="ECO:0000259" key="6">
    <source>
        <dbReference type="PROSITE" id="PS50850"/>
    </source>
</evidence>
<feature type="transmembrane region" description="Helical" evidence="5">
    <location>
        <begin position="359"/>
        <end position="378"/>
    </location>
</feature>
<gene>
    <name evidence="7" type="ORF">SAMN06296010_0845</name>
</gene>
<evidence type="ECO:0000313" key="8">
    <source>
        <dbReference type="Proteomes" id="UP000193244"/>
    </source>
</evidence>
<feature type="transmembrane region" description="Helical" evidence="5">
    <location>
        <begin position="237"/>
        <end position="256"/>
    </location>
</feature>
<dbReference type="SUPFAM" id="SSF103473">
    <property type="entry name" value="MFS general substrate transporter"/>
    <property type="match status" value="1"/>
</dbReference>
<keyword evidence="3 5" id="KW-1133">Transmembrane helix</keyword>
<dbReference type="InterPro" id="IPR036259">
    <property type="entry name" value="MFS_trans_sf"/>
</dbReference>
<keyword evidence="2 5" id="KW-0812">Transmembrane</keyword>
<name>A0A1X7ISK0_9MICO</name>
<evidence type="ECO:0000256" key="4">
    <source>
        <dbReference type="ARBA" id="ARBA00023136"/>
    </source>
</evidence>
<dbReference type="GO" id="GO:0005886">
    <property type="term" value="C:plasma membrane"/>
    <property type="evidence" value="ECO:0007669"/>
    <property type="project" value="UniProtKB-SubCell"/>
</dbReference>
<dbReference type="PRINTS" id="PR01036">
    <property type="entry name" value="TCRTETB"/>
</dbReference>
<dbReference type="InterPro" id="IPR020846">
    <property type="entry name" value="MFS_dom"/>
</dbReference>
<evidence type="ECO:0000256" key="1">
    <source>
        <dbReference type="ARBA" id="ARBA00004651"/>
    </source>
</evidence>
<feature type="transmembrane region" description="Helical" evidence="5">
    <location>
        <begin position="268"/>
        <end position="291"/>
    </location>
</feature>
<feature type="domain" description="Major facilitator superfamily (MFS) profile" evidence="6">
    <location>
        <begin position="21"/>
        <end position="453"/>
    </location>
</feature>
<dbReference type="PROSITE" id="PS50850">
    <property type="entry name" value="MFS"/>
    <property type="match status" value="1"/>
</dbReference>
<feature type="transmembrane region" description="Helical" evidence="5">
    <location>
        <begin position="297"/>
        <end position="321"/>
    </location>
</feature>
<protein>
    <submittedName>
        <fullName evidence="7">Predicted arabinose efflux permease, MFS family</fullName>
    </submittedName>
</protein>
<feature type="transmembrane region" description="Helical" evidence="5">
    <location>
        <begin position="144"/>
        <end position="166"/>
    </location>
</feature>
<dbReference type="RefSeq" id="WP_244894624.1">
    <property type="nucleotide sequence ID" value="NZ_FXAY01000001.1"/>
</dbReference>
<feature type="transmembrane region" description="Helical" evidence="5">
    <location>
        <begin position="111"/>
        <end position="132"/>
    </location>
</feature>
<dbReference type="Pfam" id="PF07690">
    <property type="entry name" value="MFS_1"/>
    <property type="match status" value="1"/>
</dbReference>
<feature type="transmembrane region" description="Helical" evidence="5">
    <location>
        <begin position="399"/>
        <end position="424"/>
    </location>
</feature>
<feature type="transmembrane region" description="Helical" evidence="5">
    <location>
        <begin position="214"/>
        <end position="231"/>
    </location>
</feature>
<organism evidence="7 8">
    <name type="scientific">Agreia pratensis</name>
    <dbReference type="NCBI Taxonomy" id="150121"/>
    <lineage>
        <taxon>Bacteria</taxon>
        <taxon>Bacillati</taxon>
        <taxon>Actinomycetota</taxon>
        <taxon>Actinomycetes</taxon>
        <taxon>Micrococcales</taxon>
        <taxon>Microbacteriaceae</taxon>
        <taxon>Agreia</taxon>
    </lineage>
</organism>
<dbReference type="STRING" id="150121.SAMN06296010_0845"/>
<keyword evidence="8" id="KW-1185">Reference proteome</keyword>
<dbReference type="PANTHER" id="PTHR23501:SF154">
    <property type="entry name" value="MULTIDRUG-EFFLUX TRANSPORTER RV1634-RELATED"/>
    <property type="match status" value="1"/>
</dbReference>
<comment type="subcellular location">
    <subcellularLocation>
        <location evidence="1">Cell membrane</location>
        <topology evidence="1">Multi-pass membrane protein</topology>
    </subcellularLocation>
</comment>
<dbReference type="PANTHER" id="PTHR23501">
    <property type="entry name" value="MAJOR FACILITATOR SUPERFAMILY"/>
    <property type="match status" value="1"/>
</dbReference>
<feature type="transmembrane region" description="Helical" evidence="5">
    <location>
        <begin position="172"/>
        <end position="193"/>
    </location>
</feature>
<dbReference type="Proteomes" id="UP000193244">
    <property type="component" value="Unassembled WGS sequence"/>
</dbReference>